<keyword evidence="2" id="KW-1185">Reference proteome</keyword>
<evidence type="ECO:0000313" key="2">
    <source>
        <dbReference type="Proteomes" id="UP000245383"/>
    </source>
</evidence>
<protein>
    <submittedName>
        <fullName evidence="1">Uncharacterized protein</fullName>
    </submittedName>
</protein>
<sequence length="86" mass="9848">MRKIYSFQQHTNRAVSDNDIDENTFIKSIPTTLNLNFHYIVDLILVNTSIAVNSVAGLNIDRVMMNYFSFMPIKTQAQSNYAITSK</sequence>
<dbReference type="AlphaFoldDB" id="A0A2T9YG30"/>
<reference evidence="1 2" key="1">
    <citation type="journal article" date="2018" name="MBio">
        <title>Comparative Genomics Reveals the Core Gene Toolbox for the Fungus-Insect Symbiosis.</title>
        <authorList>
            <person name="Wang Y."/>
            <person name="Stata M."/>
            <person name="Wang W."/>
            <person name="Stajich J.E."/>
            <person name="White M.M."/>
            <person name="Moncalvo J.M."/>
        </authorList>
    </citation>
    <scope>NUCLEOTIDE SEQUENCE [LARGE SCALE GENOMIC DNA]</scope>
    <source>
        <strain evidence="1 2">SWE-8-4</strain>
    </source>
</reference>
<gene>
    <name evidence="1" type="ORF">BB561_004493</name>
</gene>
<dbReference type="Proteomes" id="UP000245383">
    <property type="component" value="Unassembled WGS sequence"/>
</dbReference>
<accession>A0A2T9YG30</accession>
<evidence type="ECO:0000313" key="1">
    <source>
        <dbReference type="EMBL" id="PVU91269.1"/>
    </source>
</evidence>
<dbReference type="EMBL" id="MBFR01000211">
    <property type="protein sequence ID" value="PVU91269.1"/>
    <property type="molecule type" value="Genomic_DNA"/>
</dbReference>
<name>A0A2T9YG30_9FUNG</name>
<comment type="caution">
    <text evidence="1">The sequence shown here is derived from an EMBL/GenBank/DDBJ whole genome shotgun (WGS) entry which is preliminary data.</text>
</comment>
<proteinExistence type="predicted"/>
<organism evidence="1 2">
    <name type="scientific">Smittium simulii</name>
    <dbReference type="NCBI Taxonomy" id="133385"/>
    <lineage>
        <taxon>Eukaryota</taxon>
        <taxon>Fungi</taxon>
        <taxon>Fungi incertae sedis</taxon>
        <taxon>Zoopagomycota</taxon>
        <taxon>Kickxellomycotina</taxon>
        <taxon>Harpellomycetes</taxon>
        <taxon>Harpellales</taxon>
        <taxon>Legeriomycetaceae</taxon>
        <taxon>Smittium</taxon>
    </lineage>
</organism>